<evidence type="ECO:0000256" key="9">
    <source>
        <dbReference type="ARBA" id="ARBA00023136"/>
    </source>
</evidence>
<feature type="transmembrane region" description="Helical" evidence="11">
    <location>
        <begin position="146"/>
        <end position="167"/>
    </location>
</feature>
<dbReference type="STRING" id="357750.A0A2S6CK72"/>
<dbReference type="PANTHER" id="PTHR12154">
    <property type="entry name" value="GLYCOSYL TRANSFERASE-RELATED"/>
    <property type="match status" value="1"/>
</dbReference>
<keyword evidence="9 11" id="KW-0472">Membrane</keyword>
<dbReference type="GO" id="GO:0043541">
    <property type="term" value="C:UDP-N-acetylglucosamine transferase complex"/>
    <property type="evidence" value="ECO:0007669"/>
    <property type="project" value="TreeGrafter"/>
</dbReference>
<name>A0A2S6CK72_9PEZI</name>
<dbReference type="GO" id="GO:0031965">
    <property type="term" value="C:nuclear membrane"/>
    <property type="evidence" value="ECO:0007669"/>
    <property type="project" value="UniProtKB-SubCell"/>
</dbReference>
<organism evidence="12 13">
    <name type="scientific">Cercospora berteroae</name>
    <dbReference type="NCBI Taxonomy" id="357750"/>
    <lineage>
        <taxon>Eukaryota</taxon>
        <taxon>Fungi</taxon>
        <taxon>Dikarya</taxon>
        <taxon>Ascomycota</taxon>
        <taxon>Pezizomycotina</taxon>
        <taxon>Dothideomycetes</taxon>
        <taxon>Dothideomycetidae</taxon>
        <taxon>Mycosphaerellales</taxon>
        <taxon>Mycosphaerellaceae</taxon>
        <taxon>Cercospora</taxon>
    </lineage>
</organism>
<evidence type="ECO:0000313" key="12">
    <source>
        <dbReference type="EMBL" id="PPJ60128.1"/>
    </source>
</evidence>
<proteinExistence type="inferred from homology"/>
<comment type="subunit">
    <text evidence="4 11">Heterodimer with ALG13 to form a functional enzyme.</text>
</comment>
<protein>
    <recommendedName>
        <fullName evidence="5 11">UDP-N-acetylglucosamine transferase subunit ALG14</fullName>
    </recommendedName>
    <alternativeName>
        <fullName evidence="10 11">Asparagine-linked glycosylation protein 14</fullName>
    </alternativeName>
</protein>
<gene>
    <name evidence="11" type="primary">ALG14</name>
    <name evidence="12" type="ORF">CBER1_03133</name>
</gene>
<comment type="caution">
    <text evidence="12">The sequence shown here is derived from an EMBL/GenBank/DDBJ whole genome shotgun (WGS) entry which is preliminary data.</text>
</comment>
<dbReference type="InterPro" id="IPR013969">
    <property type="entry name" value="Oligosacch_biosynth_Alg14"/>
</dbReference>
<keyword evidence="6 11" id="KW-0812">Transmembrane</keyword>
<evidence type="ECO:0000256" key="8">
    <source>
        <dbReference type="ARBA" id="ARBA00022989"/>
    </source>
</evidence>
<comment type="similarity">
    <text evidence="3 11">Belongs to the ALG14 family.</text>
</comment>
<dbReference type="Pfam" id="PF08660">
    <property type="entry name" value="Alg14"/>
    <property type="match status" value="1"/>
</dbReference>
<reference evidence="13" key="1">
    <citation type="journal article" date="2017" name="bioRxiv">
        <title>Conservation of a gene cluster reveals novel cercosporin biosynthetic mechanisms and extends production to the genus Colletotrichum.</title>
        <authorList>
            <person name="de Jonge R."/>
            <person name="Ebert M.K."/>
            <person name="Huitt-Roehl C.R."/>
            <person name="Pal P."/>
            <person name="Suttle J.C."/>
            <person name="Spanner R.E."/>
            <person name="Neubauer J.D."/>
            <person name="Jurick W.M.II."/>
            <person name="Stott K.A."/>
            <person name="Secor G.A."/>
            <person name="Thomma B.P.H.J."/>
            <person name="Van de Peer Y."/>
            <person name="Townsend C.A."/>
            <person name="Bolton M.D."/>
        </authorList>
    </citation>
    <scope>NUCLEOTIDE SEQUENCE [LARGE SCALE GENOMIC DNA]</scope>
    <source>
        <strain evidence="13">CBS538.71</strain>
    </source>
</reference>
<evidence type="ECO:0000256" key="6">
    <source>
        <dbReference type="ARBA" id="ARBA00022692"/>
    </source>
</evidence>
<accession>A0A2S6CK72</accession>
<dbReference type="Proteomes" id="UP000237631">
    <property type="component" value="Unassembled WGS sequence"/>
</dbReference>
<dbReference type="GO" id="GO:0004577">
    <property type="term" value="F:N-acetylglucosaminyldiphosphodolichol N-acetylglucosaminyltransferase activity"/>
    <property type="evidence" value="ECO:0007669"/>
    <property type="project" value="TreeGrafter"/>
</dbReference>
<dbReference type="EMBL" id="PNEN01000313">
    <property type="protein sequence ID" value="PPJ60128.1"/>
    <property type="molecule type" value="Genomic_DNA"/>
</dbReference>
<evidence type="ECO:0000256" key="7">
    <source>
        <dbReference type="ARBA" id="ARBA00022824"/>
    </source>
</evidence>
<evidence type="ECO:0000256" key="4">
    <source>
        <dbReference type="ARBA" id="ARBA00011335"/>
    </source>
</evidence>
<dbReference type="AlphaFoldDB" id="A0A2S6CK72"/>
<keyword evidence="7 11" id="KW-0256">Endoplasmic reticulum</keyword>
<keyword evidence="13" id="KW-1185">Reference proteome</keyword>
<keyword evidence="8 11" id="KW-1133">Transmembrane helix</keyword>
<comment type="caution">
    <text evidence="11">Lacks conserved residue(s) required for the propagation of feature annotation.</text>
</comment>
<feature type="transmembrane region" description="Helical" evidence="11">
    <location>
        <begin position="179"/>
        <end position="201"/>
    </location>
</feature>
<comment type="subcellular location">
    <subcellularLocation>
        <location evidence="1 11">Endoplasmic reticulum membrane</location>
        <topology evidence="1 11">Single-pass membrane protein</topology>
    </subcellularLocation>
    <subcellularLocation>
        <location evidence="2">Nucleus membrane</location>
        <topology evidence="2">Single-pass membrane protein</topology>
    </subcellularLocation>
</comment>
<dbReference type="PANTHER" id="PTHR12154:SF4">
    <property type="entry name" value="UDP-N-ACETYLGLUCOSAMINE TRANSFERASE SUBUNIT ALG14 HOMOLOG"/>
    <property type="match status" value="1"/>
</dbReference>
<evidence type="ECO:0000256" key="3">
    <source>
        <dbReference type="ARBA" id="ARBA00009731"/>
    </source>
</evidence>
<dbReference type="Gene3D" id="3.40.50.2000">
    <property type="entry name" value="Glycogen Phosphorylase B"/>
    <property type="match status" value="1"/>
</dbReference>
<evidence type="ECO:0000256" key="1">
    <source>
        <dbReference type="ARBA" id="ARBA00004389"/>
    </source>
</evidence>
<evidence type="ECO:0000256" key="11">
    <source>
        <dbReference type="RuleBase" id="RU362127"/>
    </source>
</evidence>
<feature type="transmembrane region" description="Helical" evidence="11">
    <location>
        <begin position="6"/>
        <end position="31"/>
    </location>
</feature>
<evidence type="ECO:0000256" key="2">
    <source>
        <dbReference type="ARBA" id="ARBA00004590"/>
    </source>
</evidence>
<evidence type="ECO:0000313" key="13">
    <source>
        <dbReference type="Proteomes" id="UP000237631"/>
    </source>
</evidence>
<evidence type="ECO:0000256" key="5">
    <source>
        <dbReference type="ARBA" id="ARBA00017467"/>
    </source>
</evidence>
<evidence type="ECO:0000256" key="10">
    <source>
        <dbReference type="ARBA" id="ARBA00032062"/>
    </source>
</evidence>
<dbReference type="OrthoDB" id="17098at2759"/>
<dbReference type="GO" id="GO:0006488">
    <property type="term" value="P:dolichol-linked oligosaccharide biosynthetic process"/>
    <property type="evidence" value="ECO:0007669"/>
    <property type="project" value="InterPro"/>
</dbReference>
<sequence length="261" mass="29724">MMAKPLIFWILLLFASSAFLISRLLTILNPARPKPSRQSRRDGHQPTHLLVVLGSGGHTAEMIAMLERSMREEDPTSRLDPNNFRHRTWVVGEGDTLSAERAKDFEEKLERSHEERAGYKARWEEGGRGTYDIQFVPRARQIHQSLLTTPFSCLRCFFACAAVLSQYTGGIGQLDFPDLILVNGPATGTILVFASLALRFFEVWGCNWRGKMRTIYVESWARVQKLSLSGRLLELVVDRFLVQWPQLEREGGRAEYMGVLV</sequence>
<comment type="function">
    <text evidence="11">Involved in protein N-glycosylation. Essential for the second step of the dolichol-linked oligosaccharide pathway. Anchors the catalytic subunit ALG13 to the ER.</text>
</comment>